<proteinExistence type="predicted"/>
<dbReference type="GO" id="GO:0005102">
    <property type="term" value="F:signaling receptor binding"/>
    <property type="evidence" value="ECO:0007669"/>
    <property type="project" value="TreeGrafter"/>
</dbReference>
<keyword evidence="6" id="KW-0472">Membrane</keyword>
<dbReference type="PROSITE" id="PS01186">
    <property type="entry name" value="EGF_2"/>
    <property type="match status" value="2"/>
</dbReference>
<dbReference type="PROSITE" id="PS00022">
    <property type="entry name" value="EGF_1"/>
    <property type="match status" value="2"/>
</dbReference>
<dbReference type="Gene3D" id="2.10.25.10">
    <property type="entry name" value="Laminin"/>
    <property type="match status" value="3"/>
</dbReference>
<accession>A0A2I0T6R9</accession>
<gene>
    <name evidence="8" type="ORF">llap_20202</name>
</gene>
<evidence type="ECO:0000256" key="1">
    <source>
        <dbReference type="ARBA" id="ARBA00022536"/>
    </source>
</evidence>
<keyword evidence="1 5" id="KW-0245">EGF-like domain</keyword>
<feature type="domain" description="EGF-like" evidence="7">
    <location>
        <begin position="85"/>
        <end position="117"/>
    </location>
</feature>
<feature type="disulfide bond" evidence="5">
    <location>
        <begin position="139"/>
        <end position="148"/>
    </location>
</feature>
<evidence type="ECO:0000256" key="2">
    <source>
        <dbReference type="ARBA" id="ARBA00022729"/>
    </source>
</evidence>
<keyword evidence="6" id="KW-0812">Transmembrane</keyword>
<dbReference type="CDD" id="cd00054">
    <property type="entry name" value="EGF_CA"/>
    <property type="match status" value="1"/>
</dbReference>
<comment type="caution">
    <text evidence="5">Lacks conserved residue(s) required for the propagation of feature annotation.</text>
</comment>
<reference evidence="9" key="2">
    <citation type="submission" date="2017-12" db="EMBL/GenBank/DDBJ databases">
        <title>Genome sequence of the Bar-tailed Godwit (Limosa lapponica baueri).</title>
        <authorList>
            <person name="Lima N.C.B."/>
            <person name="Parody-Merino A.M."/>
            <person name="Battley P.F."/>
            <person name="Fidler A.E."/>
            <person name="Prosdocimi F."/>
        </authorList>
    </citation>
    <scope>NUCLEOTIDE SEQUENCE [LARGE SCALE GENOMIC DNA]</scope>
</reference>
<keyword evidence="2" id="KW-0732">Signal</keyword>
<keyword evidence="4 5" id="KW-1015">Disulfide bond</keyword>
<dbReference type="SUPFAM" id="SSF57196">
    <property type="entry name" value="EGF/Laminin"/>
    <property type="match status" value="2"/>
</dbReference>
<dbReference type="Pfam" id="PF12661">
    <property type="entry name" value="hEGF"/>
    <property type="match status" value="2"/>
</dbReference>
<feature type="domain" description="EGF-like" evidence="7">
    <location>
        <begin position="118"/>
        <end position="149"/>
    </location>
</feature>
<evidence type="ECO:0000313" key="9">
    <source>
        <dbReference type="Proteomes" id="UP000233556"/>
    </source>
</evidence>
<evidence type="ECO:0000259" key="7">
    <source>
        <dbReference type="PROSITE" id="PS50026"/>
    </source>
</evidence>
<keyword evidence="3" id="KW-0677">Repeat</keyword>
<dbReference type="InterPro" id="IPR050969">
    <property type="entry name" value="Dev_Signal_Modulators"/>
</dbReference>
<dbReference type="GO" id="GO:0009986">
    <property type="term" value="C:cell surface"/>
    <property type="evidence" value="ECO:0007669"/>
    <property type="project" value="TreeGrafter"/>
</dbReference>
<sequence>MEASSAAVVLMAIMGMASLAEQDVDKHVAKIWSVWHPIFANASLVTLVITVRLVTLCRPDCKNHGKCIKPNICECLPGYGGSACEEAVCSPPCKNGGHCMRNNVCTCPEGYTGRRCEKSVCEPRCMNGGRCVGPNVCSCPSGWRGKRCNTLPTRGSGIDMASELSNGVEEKQLSLYYSL</sequence>
<organism evidence="8 9">
    <name type="scientific">Limosa lapponica baueri</name>
    <dbReference type="NCBI Taxonomy" id="1758121"/>
    <lineage>
        <taxon>Eukaryota</taxon>
        <taxon>Metazoa</taxon>
        <taxon>Chordata</taxon>
        <taxon>Craniata</taxon>
        <taxon>Vertebrata</taxon>
        <taxon>Euteleostomi</taxon>
        <taxon>Archelosauria</taxon>
        <taxon>Archosauria</taxon>
        <taxon>Dinosauria</taxon>
        <taxon>Saurischia</taxon>
        <taxon>Theropoda</taxon>
        <taxon>Coelurosauria</taxon>
        <taxon>Aves</taxon>
        <taxon>Neognathae</taxon>
        <taxon>Neoaves</taxon>
        <taxon>Charadriiformes</taxon>
        <taxon>Scolopacidae</taxon>
        <taxon>Limosa</taxon>
    </lineage>
</organism>
<feature type="transmembrane region" description="Helical" evidence="6">
    <location>
        <begin position="38"/>
        <end position="56"/>
    </location>
</feature>
<evidence type="ECO:0000256" key="5">
    <source>
        <dbReference type="PROSITE-ProRule" id="PRU00076"/>
    </source>
</evidence>
<feature type="disulfide bond" evidence="5">
    <location>
        <begin position="107"/>
        <end position="116"/>
    </location>
</feature>
<name>A0A2I0T6R9_LIMLA</name>
<dbReference type="InterPro" id="IPR013032">
    <property type="entry name" value="EGF-like_CS"/>
</dbReference>
<keyword evidence="9" id="KW-1185">Reference proteome</keyword>
<dbReference type="SMART" id="SM00181">
    <property type="entry name" value="EGF"/>
    <property type="match status" value="3"/>
</dbReference>
<dbReference type="InterPro" id="IPR000742">
    <property type="entry name" value="EGF"/>
</dbReference>
<evidence type="ECO:0000256" key="4">
    <source>
        <dbReference type="ARBA" id="ARBA00023157"/>
    </source>
</evidence>
<evidence type="ECO:0000256" key="3">
    <source>
        <dbReference type="ARBA" id="ARBA00022737"/>
    </source>
</evidence>
<protein>
    <recommendedName>
        <fullName evidence="7">EGF-like domain-containing protein</fullName>
    </recommendedName>
</protein>
<dbReference type="PROSITE" id="PS50026">
    <property type="entry name" value="EGF_3"/>
    <property type="match status" value="2"/>
</dbReference>
<dbReference type="PANTHER" id="PTHR14949:SF53">
    <property type="entry name" value="VON WILLEBRAND FACTOR D AND EGF DOMAIN-CONTAINING PROTEIN"/>
    <property type="match status" value="1"/>
</dbReference>
<dbReference type="InterPro" id="IPR013111">
    <property type="entry name" value="EGF_extracell"/>
</dbReference>
<keyword evidence="6" id="KW-1133">Transmembrane helix</keyword>
<dbReference type="Proteomes" id="UP000233556">
    <property type="component" value="Unassembled WGS sequence"/>
</dbReference>
<feature type="disulfide bond" evidence="5">
    <location>
        <begin position="121"/>
        <end position="131"/>
    </location>
</feature>
<dbReference type="FunFam" id="2.10.25.10:FF:000590">
    <property type="entry name" value="von Willebrand factor D and EGF domains"/>
    <property type="match status" value="1"/>
</dbReference>
<dbReference type="EMBL" id="KZ516927">
    <property type="protein sequence ID" value="PKU29494.1"/>
    <property type="molecule type" value="Genomic_DNA"/>
</dbReference>
<feature type="disulfide bond" evidence="5">
    <location>
        <begin position="89"/>
        <end position="99"/>
    </location>
</feature>
<dbReference type="OrthoDB" id="10045365at2759"/>
<dbReference type="Pfam" id="PF07974">
    <property type="entry name" value="EGF_2"/>
    <property type="match status" value="1"/>
</dbReference>
<evidence type="ECO:0000313" key="8">
    <source>
        <dbReference type="EMBL" id="PKU29494.1"/>
    </source>
</evidence>
<evidence type="ECO:0000256" key="6">
    <source>
        <dbReference type="SAM" id="Phobius"/>
    </source>
</evidence>
<reference evidence="9" key="1">
    <citation type="submission" date="2017-11" db="EMBL/GenBank/DDBJ databases">
        <authorList>
            <person name="Lima N.C."/>
            <person name="Parody-Merino A.M."/>
            <person name="Battley P.F."/>
            <person name="Fidler A.E."/>
            <person name="Prosdocimi F."/>
        </authorList>
    </citation>
    <scope>NUCLEOTIDE SEQUENCE [LARGE SCALE GENOMIC DNA]</scope>
</reference>
<dbReference type="PANTHER" id="PTHR14949">
    <property type="entry name" value="EGF-LIKE-DOMAIN, MULTIPLE 7, 8"/>
    <property type="match status" value="1"/>
</dbReference>
<dbReference type="AlphaFoldDB" id="A0A2I0T6R9"/>
<dbReference type="GO" id="GO:0005576">
    <property type="term" value="C:extracellular region"/>
    <property type="evidence" value="ECO:0007669"/>
    <property type="project" value="TreeGrafter"/>
</dbReference>